<dbReference type="PANTHER" id="PTHR35807:SF2">
    <property type="entry name" value="TRANSCRIPTIONAL ACTIVATOR DOMAIN"/>
    <property type="match status" value="1"/>
</dbReference>
<dbReference type="InterPro" id="IPR011990">
    <property type="entry name" value="TPR-like_helical_dom_sf"/>
</dbReference>
<dbReference type="InterPro" id="IPR036388">
    <property type="entry name" value="WH-like_DNA-bd_sf"/>
</dbReference>
<name>A0ABU5D9F8_9BURK</name>
<gene>
    <name evidence="2" type="ORF">SNE35_00285</name>
</gene>
<dbReference type="InterPro" id="IPR051677">
    <property type="entry name" value="AfsR-DnrI-RedD_regulator"/>
</dbReference>
<evidence type="ECO:0000259" key="1">
    <source>
        <dbReference type="SMART" id="SM01043"/>
    </source>
</evidence>
<dbReference type="SUPFAM" id="SSF48452">
    <property type="entry name" value="TPR-like"/>
    <property type="match status" value="1"/>
</dbReference>
<dbReference type="EMBL" id="JAXCLA010000001">
    <property type="protein sequence ID" value="MDY0742915.1"/>
    <property type="molecule type" value="Genomic_DNA"/>
</dbReference>
<sequence length="673" mass="75389">MAGKLGSSFDQAEAAQTSLRSALDRSHRGEWRAWAEFAELHDQACREGDQILSWQATAGLMLTGQHFRRFERFEEGLAELEPVRVDAAGLDATQELLVLNAFLLALMLCRPLDPSIDACAARLQLLIEQQLDVNLTLAAGRTLTFYFEPRNLREPALRVHALIGPRMAEPEATPYRKARWLHMWRICAHYGRQPHLAMEALEQMSALARQHSMRDVEYLAVLIEAQNALPHGDIPTARAAIERAEALVDSTQLGELVLLELEKTRLAFMRREVASALHHASRARWLSDEVRMPAAMRWPYAVNEAFAQLLGEDYEGGRASLQALAGSTPAGYAQEVDAMLQGIDAYLAVCDGLPDANRRIEALWAGLRRRRSYDFFDHLPEFCARLCVLALDRGIETDFVRSFISKCELAAPDSAPPSWPWPLRIQAFGGFAVWRNDELLAAEGKAQRKPLALLQALVALGAFNEGSAVDVAHLVELLWPDLDAASPKASFEMTLSRLRKWLGVEQALRLSNGRLSLNSRLVWCDADAFERTCVALQQTLRPHADAAALPTLLQQMNELYRGRLFGNAVLEPWLVQARERHVLRFTRLVRDAGKHLETMQNWSEALSLYEASLEQDLMAESLHLALIRCLLALGREGEARRALQRCEDVLGIDLNSASGTELRELATRLSPLR</sequence>
<dbReference type="Gene3D" id="1.10.10.10">
    <property type="entry name" value="Winged helix-like DNA-binding domain superfamily/Winged helix DNA-binding domain"/>
    <property type="match status" value="1"/>
</dbReference>
<protein>
    <submittedName>
        <fullName evidence="2">Bacterial transcriptional activator domain-containing protein</fullName>
    </submittedName>
</protein>
<proteinExistence type="predicted"/>
<dbReference type="Gene3D" id="1.25.40.10">
    <property type="entry name" value="Tetratricopeptide repeat domain"/>
    <property type="match status" value="1"/>
</dbReference>
<comment type="caution">
    <text evidence="2">The sequence shown here is derived from an EMBL/GenBank/DDBJ whole genome shotgun (WGS) entry which is preliminary data.</text>
</comment>
<dbReference type="InterPro" id="IPR005158">
    <property type="entry name" value="BTAD"/>
</dbReference>
<feature type="domain" description="Bacterial transcriptional activator" evidence="1">
    <location>
        <begin position="524"/>
        <end position="670"/>
    </location>
</feature>
<keyword evidence="3" id="KW-1185">Reference proteome</keyword>
<accession>A0ABU5D9F8</accession>
<dbReference type="Proteomes" id="UP001285263">
    <property type="component" value="Unassembled WGS sequence"/>
</dbReference>
<dbReference type="RefSeq" id="WP_320420725.1">
    <property type="nucleotide sequence ID" value="NZ_JAXCLA010000001.1"/>
</dbReference>
<organism evidence="2 3">
    <name type="scientific">Roseateles agri</name>
    <dbReference type="NCBI Taxonomy" id="3098619"/>
    <lineage>
        <taxon>Bacteria</taxon>
        <taxon>Pseudomonadati</taxon>
        <taxon>Pseudomonadota</taxon>
        <taxon>Betaproteobacteria</taxon>
        <taxon>Burkholderiales</taxon>
        <taxon>Sphaerotilaceae</taxon>
        <taxon>Roseateles</taxon>
    </lineage>
</organism>
<dbReference type="SMART" id="SM01043">
    <property type="entry name" value="BTAD"/>
    <property type="match status" value="1"/>
</dbReference>
<dbReference type="PANTHER" id="PTHR35807">
    <property type="entry name" value="TRANSCRIPTIONAL REGULATOR REDD-RELATED"/>
    <property type="match status" value="1"/>
</dbReference>
<reference evidence="2 3" key="1">
    <citation type="submission" date="2023-11" db="EMBL/GenBank/DDBJ databases">
        <title>Paucibacter sp. nov., isolated from fresh soil in Korea.</title>
        <authorList>
            <person name="Le N.T.T."/>
        </authorList>
    </citation>
    <scope>NUCLEOTIDE SEQUENCE [LARGE SCALE GENOMIC DNA]</scope>
    <source>
        <strain evidence="2 3">R3-3</strain>
    </source>
</reference>
<evidence type="ECO:0000313" key="2">
    <source>
        <dbReference type="EMBL" id="MDY0742915.1"/>
    </source>
</evidence>
<evidence type="ECO:0000313" key="3">
    <source>
        <dbReference type="Proteomes" id="UP001285263"/>
    </source>
</evidence>
<dbReference type="Pfam" id="PF03704">
    <property type="entry name" value="BTAD"/>
    <property type="match status" value="1"/>
</dbReference>